<sequence length="441" mass="44319">MPALTPRRRRRLRIVSRKGGRLALFVAGGLVVGAAAVGIAQLADHASALFAATTAGRPWLALLLTPLAFLASAFIARRWFPNSGGSGIPQAIAARRLHGLAARERLVSLRIAVGKTLLLAVGLLGGASIGREGPTVQVGASIMFAVGRLSPRRQPGLIMAGAGAGVAAAFNTPLAGIVFAIEEMGRSFDERTNGIVISTVIAAGLTSLAIQGDYTYFGTTGAALGGSWQGWLAVPLLGIAGGLLGGGFSRLLVLFAGGLPGRAGAALKRHPLVVATVCGLLVALCGLASGGAVFGTGYAQAQALVQGDGEVSAGFGVLKLLATLLSSVSGIPGGIFAPSLSVGAGLGSNMAALLPGAPAQALIVLGMVAYFSGVVQAPITAFVIVEEMTGDHHLVVPLMLASLIGFAASRLVCREGVYHALARNFVAAEAARSLPPPRGGA</sequence>
<feature type="transmembrane region" description="Helical" evidence="10">
    <location>
        <begin position="61"/>
        <end position="80"/>
    </location>
</feature>
<evidence type="ECO:0000256" key="3">
    <source>
        <dbReference type="ARBA" id="ARBA00022692"/>
    </source>
</evidence>
<feature type="transmembrane region" description="Helical" evidence="10">
    <location>
        <begin position="271"/>
        <end position="294"/>
    </location>
</feature>
<evidence type="ECO:0000256" key="2">
    <source>
        <dbReference type="ARBA" id="ARBA00022448"/>
    </source>
</evidence>
<proteinExistence type="predicted"/>
<dbReference type="InterPro" id="IPR050368">
    <property type="entry name" value="ClC-type_chloride_channel"/>
</dbReference>
<keyword evidence="5" id="KW-0406">Ion transport</keyword>
<dbReference type="CDD" id="cd01034">
    <property type="entry name" value="EriC_like"/>
    <property type="match status" value="1"/>
</dbReference>
<name>A0ABS3KK69_9PROT</name>
<comment type="caution">
    <text evidence="11">The sequence shown here is derived from an EMBL/GenBank/DDBJ whole genome shotgun (WGS) entry which is preliminary data.</text>
</comment>
<feature type="transmembrane region" description="Helical" evidence="10">
    <location>
        <begin position="232"/>
        <end position="259"/>
    </location>
</feature>
<feature type="transmembrane region" description="Helical" evidence="10">
    <location>
        <begin position="157"/>
        <end position="181"/>
    </location>
</feature>
<feature type="transmembrane region" description="Helical" evidence="10">
    <location>
        <begin position="193"/>
        <end position="212"/>
    </location>
</feature>
<organism evidence="11 12">
    <name type="scientific">Roseomonas haemaphysalidis</name>
    <dbReference type="NCBI Taxonomy" id="2768162"/>
    <lineage>
        <taxon>Bacteria</taxon>
        <taxon>Pseudomonadati</taxon>
        <taxon>Pseudomonadota</taxon>
        <taxon>Alphaproteobacteria</taxon>
        <taxon>Acetobacterales</taxon>
        <taxon>Roseomonadaceae</taxon>
        <taxon>Roseomonas</taxon>
    </lineage>
</organism>
<keyword evidence="6 10" id="KW-0472">Membrane</keyword>
<dbReference type="Gene3D" id="1.10.3080.10">
    <property type="entry name" value="Clc chloride channel"/>
    <property type="match status" value="1"/>
</dbReference>
<dbReference type="InterPro" id="IPR001807">
    <property type="entry name" value="ClC"/>
</dbReference>
<evidence type="ECO:0000256" key="10">
    <source>
        <dbReference type="SAM" id="Phobius"/>
    </source>
</evidence>
<evidence type="ECO:0000256" key="4">
    <source>
        <dbReference type="ARBA" id="ARBA00022989"/>
    </source>
</evidence>
<dbReference type="InterPro" id="IPR014743">
    <property type="entry name" value="Cl-channel_core"/>
</dbReference>
<accession>A0ABS3KK69</accession>
<evidence type="ECO:0000313" key="12">
    <source>
        <dbReference type="Proteomes" id="UP001518989"/>
    </source>
</evidence>
<keyword evidence="4 10" id="KW-1133">Transmembrane helix</keyword>
<reference evidence="11 12" key="1">
    <citation type="submission" date="2020-09" db="EMBL/GenBank/DDBJ databases">
        <title>Roseomonas.</title>
        <authorList>
            <person name="Zhu W."/>
        </authorList>
    </citation>
    <scope>NUCLEOTIDE SEQUENCE [LARGE SCALE GENOMIC DNA]</scope>
    <source>
        <strain evidence="11 12">573</strain>
    </source>
</reference>
<dbReference type="PRINTS" id="PR00762">
    <property type="entry name" value="CLCHANNEL"/>
</dbReference>
<feature type="transmembrane region" description="Helical" evidence="10">
    <location>
        <begin position="361"/>
        <end position="382"/>
    </location>
</feature>
<feature type="transmembrane region" description="Helical" evidence="10">
    <location>
        <begin position="394"/>
        <end position="413"/>
    </location>
</feature>
<feature type="transmembrane region" description="Helical" evidence="10">
    <location>
        <begin position="106"/>
        <end position="129"/>
    </location>
</feature>
<keyword evidence="12" id="KW-1185">Reference proteome</keyword>
<comment type="subcellular location">
    <subcellularLocation>
        <location evidence="1">Membrane</location>
        <topology evidence="1">Multi-pass membrane protein</topology>
    </subcellularLocation>
</comment>
<dbReference type="SUPFAM" id="SSF81340">
    <property type="entry name" value="Clc chloride channel"/>
    <property type="match status" value="1"/>
</dbReference>
<keyword evidence="7" id="KW-0869">Chloride channel</keyword>
<evidence type="ECO:0000256" key="7">
    <source>
        <dbReference type="ARBA" id="ARBA00023173"/>
    </source>
</evidence>
<evidence type="ECO:0000256" key="5">
    <source>
        <dbReference type="ARBA" id="ARBA00023065"/>
    </source>
</evidence>
<keyword evidence="2" id="KW-0813">Transport</keyword>
<dbReference type="EMBL" id="JACTNG010000001">
    <property type="protein sequence ID" value="MBO1077864.1"/>
    <property type="molecule type" value="Genomic_DNA"/>
</dbReference>
<evidence type="ECO:0000256" key="9">
    <source>
        <dbReference type="ARBA" id="ARBA00023303"/>
    </source>
</evidence>
<keyword evidence="3 10" id="KW-0812">Transmembrane</keyword>
<gene>
    <name evidence="11" type="ORF">IAI61_02390</name>
</gene>
<protein>
    <submittedName>
        <fullName evidence="11">Chloride channel protein</fullName>
    </submittedName>
</protein>
<evidence type="ECO:0000256" key="8">
    <source>
        <dbReference type="ARBA" id="ARBA00023214"/>
    </source>
</evidence>
<dbReference type="PANTHER" id="PTHR43427:SF6">
    <property type="entry name" value="CHLORIDE CHANNEL PROTEIN CLC-E"/>
    <property type="match status" value="1"/>
</dbReference>
<evidence type="ECO:0000256" key="1">
    <source>
        <dbReference type="ARBA" id="ARBA00004141"/>
    </source>
</evidence>
<evidence type="ECO:0000313" key="11">
    <source>
        <dbReference type="EMBL" id="MBO1077864.1"/>
    </source>
</evidence>
<dbReference type="Proteomes" id="UP001518989">
    <property type="component" value="Unassembled WGS sequence"/>
</dbReference>
<dbReference type="Pfam" id="PF00654">
    <property type="entry name" value="Voltage_CLC"/>
    <property type="match status" value="1"/>
</dbReference>
<keyword evidence="8" id="KW-0868">Chloride</keyword>
<evidence type="ECO:0000256" key="6">
    <source>
        <dbReference type="ARBA" id="ARBA00023136"/>
    </source>
</evidence>
<keyword evidence="9" id="KW-0407">Ion channel</keyword>
<dbReference type="PANTHER" id="PTHR43427">
    <property type="entry name" value="CHLORIDE CHANNEL PROTEIN CLC-E"/>
    <property type="match status" value="1"/>
</dbReference>